<dbReference type="RefSeq" id="WP_203365658.1">
    <property type="nucleotide sequence ID" value="NZ_WSFT01000021.1"/>
</dbReference>
<comment type="caution">
    <text evidence="2">The sequence shown here is derived from an EMBL/GenBank/DDBJ whole genome shotgun (WGS) entry which is preliminary data.</text>
</comment>
<proteinExistence type="predicted"/>
<organism evidence="2 3">
    <name type="scientific">Anaeromonas frigoriresistens</name>
    <dbReference type="NCBI Taxonomy" id="2683708"/>
    <lineage>
        <taxon>Bacteria</taxon>
        <taxon>Bacillati</taxon>
        <taxon>Bacillota</taxon>
        <taxon>Tissierellia</taxon>
        <taxon>Tissierellales</taxon>
        <taxon>Thermohalobacteraceae</taxon>
        <taxon>Anaeromonas</taxon>
    </lineage>
</organism>
<evidence type="ECO:0000313" key="3">
    <source>
        <dbReference type="Proteomes" id="UP000724672"/>
    </source>
</evidence>
<dbReference type="GO" id="GO:0032259">
    <property type="term" value="P:methylation"/>
    <property type="evidence" value="ECO:0007669"/>
    <property type="project" value="UniProtKB-KW"/>
</dbReference>
<dbReference type="InterPro" id="IPR013216">
    <property type="entry name" value="Methyltransf_11"/>
</dbReference>
<reference evidence="2" key="1">
    <citation type="submission" date="2019-12" db="EMBL/GenBank/DDBJ databases">
        <title>Clostridiaceae gen. nov. sp. nov., isolated from sediment in Xinjiang, China.</title>
        <authorList>
            <person name="Zhang R."/>
        </authorList>
    </citation>
    <scope>NUCLEOTIDE SEQUENCE</scope>
    <source>
        <strain evidence="2">D2Q-11</strain>
    </source>
</reference>
<gene>
    <name evidence="2" type="ORF">GOQ27_04595</name>
</gene>
<dbReference type="SUPFAM" id="SSF53335">
    <property type="entry name" value="S-adenosyl-L-methionine-dependent methyltransferases"/>
    <property type="match status" value="1"/>
</dbReference>
<dbReference type="EMBL" id="WSFT01000021">
    <property type="protein sequence ID" value="MBS4537728.1"/>
    <property type="molecule type" value="Genomic_DNA"/>
</dbReference>
<feature type="domain" description="Methyltransferase type 11" evidence="1">
    <location>
        <begin position="40"/>
        <end position="137"/>
    </location>
</feature>
<dbReference type="Pfam" id="PF08241">
    <property type="entry name" value="Methyltransf_11"/>
    <property type="match status" value="1"/>
</dbReference>
<evidence type="ECO:0000313" key="2">
    <source>
        <dbReference type="EMBL" id="MBS4537728.1"/>
    </source>
</evidence>
<dbReference type="GO" id="GO:0008757">
    <property type="term" value="F:S-adenosylmethionine-dependent methyltransferase activity"/>
    <property type="evidence" value="ECO:0007669"/>
    <property type="project" value="InterPro"/>
</dbReference>
<dbReference type="InterPro" id="IPR050508">
    <property type="entry name" value="Methyltransf_Superfamily"/>
</dbReference>
<dbReference type="Gene3D" id="3.40.50.150">
    <property type="entry name" value="Vaccinia Virus protein VP39"/>
    <property type="match status" value="1"/>
</dbReference>
<name>A0A942Z7Y2_9FIRM</name>
<dbReference type="AlphaFoldDB" id="A0A942Z7Y2"/>
<dbReference type="Proteomes" id="UP000724672">
    <property type="component" value="Unassembled WGS sequence"/>
</dbReference>
<accession>A0A942Z7Y2</accession>
<dbReference type="InterPro" id="IPR029063">
    <property type="entry name" value="SAM-dependent_MTases_sf"/>
</dbReference>
<sequence>MVKSKEWNWEEVKENFWNVPSEDVYYYVNRWKSKEYNNFLDLGCGLGRHSILFAQNGFETYSFDLSQDGLDVLKKKAKDDNLNIDIKLGDINSLPYETSSFDCLLAYHVISHTDTKGIIKIISEINRVLKSGGEFFVTLCSKNSPSFSKKNYPRIDDNTIIKIEEPEIDVPHFYSNLEDVRELLKDFHIIRIRHIEDIFNDTSSWHYFIHGKKQ</sequence>
<evidence type="ECO:0000259" key="1">
    <source>
        <dbReference type="Pfam" id="PF08241"/>
    </source>
</evidence>
<keyword evidence="2" id="KW-0489">Methyltransferase</keyword>
<keyword evidence="3" id="KW-1185">Reference proteome</keyword>
<dbReference type="CDD" id="cd02440">
    <property type="entry name" value="AdoMet_MTases"/>
    <property type="match status" value="1"/>
</dbReference>
<dbReference type="PANTHER" id="PTHR42912">
    <property type="entry name" value="METHYLTRANSFERASE"/>
    <property type="match status" value="1"/>
</dbReference>
<keyword evidence="2" id="KW-0808">Transferase</keyword>
<protein>
    <submittedName>
        <fullName evidence="2">Class I SAM-dependent methyltransferase</fullName>
    </submittedName>
</protein>